<proteinExistence type="predicted"/>
<organism evidence="1 2">
    <name type="scientific">Potamilus streckersoni</name>
    <dbReference type="NCBI Taxonomy" id="2493646"/>
    <lineage>
        <taxon>Eukaryota</taxon>
        <taxon>Metazoa</taxon>
        <taxon>Spiralia</taxon>
        <taxon>Lophotrochozoa</taxon>
        <taxon>Mollusca</taxon>
        <taxon>Bivalvia</taxon>
        <taxon>Autobranchia</taxon>
        <taxon>Heteroconchia</taxon>
        <taxon>Palaeoheterodonta</taxon>
        <taxon>Unionida</taxon>
        <taxon>Unionoidea</taxon>
        <taxon>Unionidae</taxon>
        <taxon>Ambleminae</taxon>
        <taxon>Lampsilini</taxon>
        <taxon>Potamilus</taxon>
    </lineage>
</organism>
<accession>A0AAE0SZP8</accession>
<sequence>MSTQKENLLPKRRHSSQFRSTEQMNAINKMSKRNLTRTIKIQCEKSLIIDLVQPRPASKRLTSNINENDHVLYPMYTSPTLYTDKERYTTSMLHCQISALGYDMLSFKNIGTER</sequence>
<name>A0AAE0SZP8_9BIVA</name>
<evidence type="ECO:0000313" key="1">
    <source>
        <dbReference type="EMBL" id="KAK3600941.1"/>
    </source>
</evidence>
<reference evidence="1" key="3">
    <citation type="submission" date="2023-05" db="EMBL/GenBank/DDBJ databases">
        <authorList>
            <person name="Smith C.H."/>
        </authorList>
    </citation>
    <scope>NUCLEOTIDE SEQUENCE</scope>
    <source>
        <strain evidence="1">CHS0354</strain>
        <tissue evidence="1">Mantle</tissue>
    </source>
</reference>
<comment type="caution">
    <text evidence="1">The sequence shown here is derived from an EMBL/GenBank/DDBJ whole genome shotgun (WGS) entry which is preliminary data.</text>
</comment>
<reference evidence="1" key="1">
    <citation type="journal article" date="2021" name="Genome Biol. Evol.">
        <title>A High-Quality Reference Genome for a Parasitic Bivalve with Doubly Uniparental Inheritance (Bivalvia: Unionida).</title>
        <authorList>
            <person name="Smith C.H."/>
        </authorList>
    </citation>
    <scope>NUCLEOTIDE SEQUENCE</scope>
    <source>
        <strain evidence="1">CHS0354</strain>
    </source>
</reference>
<keyword evidence="2" id="KW-1185">Reference proteome</keyword>
<dbReference type="EMBL" id="JAEAOA010000317">
    <property type="protein sequence ID" value="KAK3600941.1"/>
    <property type="molecule type" value="Genomic_DNA"/>
</dbReference>
<reference evidence="1" key="2">
    <citation type="journal article" date="2021" name="Genome Biol. Evol.">
        <title>Developing a high-quality reference genome for a parasitic bivalve with doubly uniparental inheritance (Bivalvia: Unionida).</title>
        <authorList>
            <person name="Smith C.H."/>
        </authorList>
    </citation>
    <scope>NUCLEOTIDE SEQUENCE</scope>
    <source>
        <strain evidence="1">CHS0354</strain>
        <tissue evidence="1">Mantle</tissue>
    </source>
</reference>
<dbReference type="AlphaFoldDB" id="A0AAE0SZP8"/>
<dbReference type="Proteomes" id="UP001195483">
    <property type="component" value="Unassembled WGS sequence"/>
</dbReference>
<evidence type="ECO:0000313" key="2">
    <source>
        <dbReference type="Proteomes" id="UP001195483"/>
    </source>
</evidence>
<protein>
    <submittedName>
        <fullName evidence="1">Uncharacterized protein</fullName>
    </submittedName>
</protein>
<gene>
    <name evidence="1" type="ORF">CHS0354_004152</name>
</gene>